<dbReference type="SMART" id="SM00882">
    <property type="entry name" value="CoA_trans"/>
    <property type="match status" value="1"/>
</dbReference>
<dbReference type="GO" id="GO:0008410">
    <property type="term" value="F:CoA-transferase activity"/>
    <property type="evidence" value="ECO:0007669"/>
    <property type="project" value="InterPro"/>
</dbReference>
<gene>
    <name evidence="2" type="ORF">E6H02_08090</name>
</gene>
<comment type="caution">
    <text evidence="2">The sequence shown here is derived from an EMBL/GenBank/DDBJ whole genome shotgun (WGS) entry which is preliminary data.</text>
</comment>
<accession>A0A537LQV5</accession>
<dbReference type="SUPFAM" id="SSF100950">
    <property type="entry name" value="NagB/RpiA/CoA transferase-like"/>
    <property type="match status" value="1"/>
</dbReference>
<dbReference type="Pfam" id="PF01144">
    <property type="entry name" value="CoA_trans"/>
    <property type="match status" value="1"/>
</dbReference>
<dbReference type="Gene3D" id="3.40.1080.10">
    <property type="entry name" value="Glutaconate Coenzyme A-transferase"/>
    <property type="match status" value="1"/>
</dbReference>
<reference evidence="2 3" key="1">
    <citation type="journal article" date="2019" name="Nat. Microbiol.">
        <title>Mediterranean grassland soil C-N compound turnover is dependent on rainfall and depth, and is mediated by genomically divergent microorganisms.</title>
        <authorList>
            <person name="Diamond S."/>
            <person name="Andeer P.F."/>
            <person name="Li Z."/>
            <person name="Crits-Christoph A."/>
            <person name="Burstein D."/>
            <person name="Anantharaman K."/>
            <person name="Lane K.R."/>
            <person name="Thomas B.C."/>
            <person name="Pan C."/>
            <person name="Northen T.R."/>
            <person name="Banfield J.F."/>
        </authorList>
    </citation>
    <scope>NUCLEOTIDE SEQUENCE [LARGE SCALE GENOMIC DNA]</scope>
    <source>
        <strain evidence="2">NP_5</strain>
    </source>
</reference>
<keyword evidence="2" id="KW-0808">Transferase</keyword>
<organism evidence="2 3">
    <name type="scientific">Candidatus Segetimicrobium genomatis</name>
    <dbReference type="NCBI Taxonomy" id="2569760"/>
    <lineage>
        <taxon>Bacteria</taxon>
        <taxon>Bacillati</taxon>
        <taxon>Candidatus Sysuimicrobiota</taxon>
        <taxon>Candidatus Sysuimicrobiia</taxon>
        <taxon>Candidatus Sysuimicrobiales</taxon>
        <taxon>Candidatus Segetimicrobiaceae</taxon>
        <taxon>Candidatus Segetimicrobium</taxon>
    </lineage>
</organism>
<dbReference type="EMBL" id="VBAM01000300">
    <property type="protein sequence ID" value="TMJ10395.1"/>
    <property type="molecule type" value="Genomic_DNA"/>
</dbReference>
<comment type="similarity">
    <text evidence="1">Belongs to the 3-oxoacid CoA-transferase subunit B family.</text>
</comment>
<dbReference type="AlphaFoldDB" id="A0A537LQV5"/>
<dbReference type="Proteomes" id="UP000320393">
    <property type="component" value="Unassembled WGS sequence"/>
</dbReference>
<evidence type="ECO:0000313" key="3">
    <source>
        <dbReference type="Proteomes" id="UP000320393"/>
    </source>
</evidence>
<proteinExistence type="inferred from homology"/>
<dbReference type="Gene3D" id="3.30.30.40">
    <property type="match status" value="1"/>
</dbReference>
<dbReference type="InterPro" id="IPR004165">
    <property type="entry name" value="CoA_trans_fam_I"/>
</dbReference>
<dbReference type="PANTHER" id="PTHR43293">
    <property type="entry name" value="ACETATE COA-TRANSFERASE YDIF"/>
    <property type="match status" value="1"/>
</dbReference>
<evidence type="ECO:0000256" key="1">
    <source>
        <dbReference type="ARBA" id="ARBA00007047"/>
    </source>
</evidence>
<dbReference type="PANTHER" id="PTHR43293:SF3">
    <property type="entry name" value="CHOLESTEROL RING-CLEAVING HYDROLASE IPDB SUBUNIT"/>
    <property type="match status" value="1"/>
</dbReference>
<dbReference type="InterPro" id="IPR037171">
    <property type="entry name" value="NagB/RpiA_transferase-like"/>
</dbReference>
<protein>
    <submittedName>
        <fullName evidence="2">CoA transferase subunit A</fullName>
    </submittedName>
</protein>
<evidence type="ECO:0000313" key="2">
    <source>
        <dbReference type="EMBL" id="TMJ10395.1"/>
    </source>
</evidence>
<sequence>MGSPMDRDTAVLNADKVLPASEAVARFVRPGAVLGMGGQNVGRCPMALAHEIIRQRIGDLTVVGCNLSIAMDQLVGAGLVRRCVCGSGNLERFGTTFCWRRGIEEGTLEVEDYSHLAMVTRFLAGEMGVPFMPTRSLLGSDLLRPPVGGPRRGADPEGPIVIDNPWKPGEPVVLVPALQPDVSIVHVQRADRMGNLIIEGFATHEPEMIRASRWVIASCEELVPTEEIRRHPEQTTIPFIHTSAVVVQPFGAYPTSAYRYYDFDADQVGAYQLAARTGSEAVTQYLHAHVWECATFEEHLARAAGSERLLALRKAMREVL</sequence>
<name>A0A537LQV5_9BACT</name>